<evidence type="ECO:0000313" key="3">
    <source>
        <dbReference type="EMBL" id="MFD2237636.1"/>
    </source>
</evidence>
<evidence type="ECO:0000256" key="1">
    <source>
        <dbReference type="ARBA" id="ARBA00010613"/>
    </source>
</evidence>
<dbReference type="PANTHER" id="PTHR23088:SF27">
    <property type="entry name" value="DEAMINATED GLUTATHIONE AMIDASE"/>
    <property type="match status" value="1"/>
</dbReference>
<dbReference type="InterPro" id="IPR003010">
    <property type="entry name" value="C-N_Hydrolase"/>
</dbReference>
<comment type="similarity">
    <text evidence="1">Belongs to the carbon-nitrogen hydrolase superfamily. NIT1/NIT2 family.</text>
</comment>
<organism evidence="3 4">
    <name type="scientific">Aureimonas populi</name>
    <dbReference type="NCBI Taxonomy" id="1701758"/>
    <lineage>
        <taxon>Bacteria</taxon>
        <taxon>Pseudomonadati</taxon>
        <taxon>Pseudomonadota</taxon>
        <taxon>Alphaproteobacteria</taxon>
        <taxon>Hyphomicrobiales</taxon>
        <taxon>Aurantimonadaceae</taxon>
        <taxon>Aureimonas</taxon>
    </lineage>
</organism>
<dbReference type="RefSeq" id="WP_209738391.1">
    <property type="nucleotide sequence ID" value="NZ_CP072611.1"/>
</dbReference>
<dbReference type="PROSITE" id="PS01227">
    <property type="entry name" value="UPF0012"/>
    <property type="match status" value="1"/>
</dbReference>
<dbReference type="EMBL" id="JBHUIJ010000010">
    <property type="protein sequence ID" value="MFD2237636.1"/>
    <property type="molecule type" value="Genomic_DNA"/>
</dbReference>
<dbReference type="Gene3D" id="3.60.110.10">
    <property type="entry name" value="Carbon-nitrogen hydrolase"/>
    <property type="match status" value="1"/>
</dbReference>
<dbReference type="CDD" id="cd07581">
    <property type="entry name" value="nitrilase_3"/>
    <property type="match status" value="1"/>
</dbReference>
<dbReference type="NCBIfam" id="NF033621">
    <property type="entry name" value="de_GSH_amidase"/>
    <property type="match status" value="1"/>
</dbReference>
<dbReference type="InterPro" id="IPR001110">
    <property type="entry name" value="UPF0012_CS"/>
</dbReference>
<dbReference type="InterPro" id="IPR047999">
    <property type="entry name" value="De_GSH_amidase"/>
</dbReference>
<evidence type="ECO:0000313" key="4">
    <source>
        <dbReference type="Proteomes" id="UP001597371"/>
    </source>
</evidence>
<proteinExistence type="inferred from homology"/>
<feature type="domain" description="CN hydrolase" evidence="2">
    <location>
        <begin position="1"/>
        <end position="238"/>
    </location>
</feature>
<comment type="caution">
    <text evidence="3">The sequence shown here is derived from an EMBL/GenBank/DDBJ whole genome shotgun (WGS) entry which is preliminary data.</text>
</comment>
<name>A0ABW5CMZ1_9HYPH</name>
<dbReference type="Pfam" id="PF00795">
    <property type="entry name" value="CN_hydrolase"/>
    <property type="match status" value="1"/>
</dbReference>
<dbReference type="Proteomes" id="UP001597371">
    <property type="component" value="Unassembled WGS sequence"/>
</dbReference>
<protein>
    <submittedName>
        <fullName evidence="3">Deaminated glutathione amidase</fullName>
    </submittedName>
</protein>
<dbReference type="SUPFAM" id="SSF56317">
    <property type="entry name" value="Carbon-nitrogen hydrolase"/>
    <property type="match status" value="1"/>
</dbReference>
<dbReference type="InterPro" id="IPR036526">
    <property type="entry name" value="C-N_Hydrolase_sf"/>
</dbReference>
<evidence type="ECO:0000259" key="2">
    <source>
        <dbReference type="PROSITE" id="PS50263"/>
    </source>
</evidence>
<reference evidence="4" key="1">
    <citation type="journal article" date="2019" name="Int. J. Syst. Evol. Microbiol.">
        <title>The Global Catalogue of Microorganisms (GCM) 10K type strain sequencing project: providing services to taxonomists for standard genome sequencing and annotation.</title>
        <authorList>
            <consortium name="The Broad Institute Genomics Platform"/>
            <consortium name="The Broad Institute Genome Sequencing Center for Infectious Disease"/>
            <person name="Wu L."/>
            <person name="Ma J."/>
        </authorList>
    </citation>
    <scope>NUCLEOTIDE SEQUENCE [LARGE SCALE GENOMIC DNA]</scope>
    <source>
        <strain evidence="4">ZS-35-S2</strain>
    </source>
</reference>
<accession>A0ABW5CMZ1</accession>
<keyword evidence="4" id="KW-1185">Reference proteome</keyword>
<dbReference type="PANTHER" id="PTHR23088">
    <property type="entry name" value="NITRILASE-RELATED"/>
    <property type="match status" value="1"/>
</dbReference>
<sequence length="264" mass="28139">MKVALGQFHVSPDWKANLATAESLIRQAVAGGAELLVLPEGIIARDVDDPLSLLKGAQPLDGPFVSGLVGALKGTGLTLMTTVHVPAEGGRCENVHIALSGNGIFARYVKLHLYDAFAELESNTVVPGTQVPPLVEVGGFRFGMMTCYDVRFPELARRLALDGADVLVIPAAWVKGPNKERHWETLVTARALENTVYAIAVGECGPLNIGSSLVVDPLGVPLARAGEIPALVFAELDRKRIEAARKTVPVLRNRRFAAPELAQA</sequence>
<gene>
    <name evidence="3" type="ORF">ACFSKQ_09170</name>
</gene>
<dbReference type="PROSITE" id="PS50263">
    <property type="entry name" value="CN_HYDROLASE"/>
    <property type="match status" value="1"/>
</dbReference>